<sequence>MAHSVFELTEWLERQKGRDLIINKGELSTGSEEITDIDQVRLHLDDFSVRSIAKHDIDDYLADQEIILHGQGQIISDQGKIELPQNVYEIPIVGNMRTQNEENGMKVKTQQAVYTILIQ</sequence>
<protein>
    <submittedName>
        <fullName evidence="1">Uncharacterized protein</fullName>
    </submittedName>
</protein>
<reference evidence="2" key="1">
    <citation type="submission" date="2016-10" db="EMBL/GenBank/DDBJ databases">
        <authorList>
            <person name="Varghese N."/>
            <person name="Submissions S."/>
        </authorList>
    </citation>
    <scope>NUCLEOTIDE SEQUENCE [LARGE SCALE GENOMIC DNA]</scope>
    <source>
        <strain evidence="2">SP</strain>
    </source>
</reference>
<evidence type="ECO:0000313" key="2">
    <source>
        <dbReference type="Proteomes" id="UP000198935"/>
    </source>
</evidence>
<evidence type="ECO:0000313" key="1">
    <source>
        <dbReference type="EMBL" id="SDY07341.1"/>
    </source>
</evidence>
<dbReference type="Pfam" id="PF25846">
    <property type="entry name" value="YmzB"/>
    <property type="match status" value="1"/>
</dbReference>
<keyword evidence="2" id="KW-1185">Reference proteome</keyword>
<dbReference type="AlphaFoldDB" id="A0A1H3GVS0"/>
<dbReference type="EMBL" id="FNPI01000001">
    <property type="protein sequence ID" value="SDY07341.1"/>
    <property type="molecule type" value="Genomic_DNA"/>
</dbReference>
<dbReference type="STRING" id="1503961.SAMN05421736_101299"/>
<dbReference type="OrthoDB" id="2613420at2"/>
<accession>A0A1H3GVS0</accession>
<gene>
    <name evidence="1" type="ORF">SAMN05421736_101299</name>
</gene>
<proteinExistence type="predicted"/>
<dbReference type="InterPro" id="IPR058926">
    <property type="entry name" value="YmzB-like"/>
</dbReference>
<dbReference type="Proteomes" id="UP000198935">
    <property type="component" value="Unassembled WGS sequence"/>
</dbReference>
<organism evidence="1 2">
    <name type="scientific">Evansella caseinilytica</name>
    <dbReference type="NCBI Taxonomy" id="1503961"/>
    <lineage>
        <taxon>Bacteria</taxon>
        <taxon>Bacillati</taxon>
        <taxon>Bacillota</taxon>
        <taxon>Bacilli</taxon>
        <taxon>Bacillales</taxon>
        <taxon>Bacillaceae</taxon>
        <taxon>Evansella</taxon>
    </lineage>
</organism>
<name>A0A1H3GVS0_9BACI</name>